<evidence type="ECO:0000313" key="3">
    <source>
        <dbReference type="Proteomes" id="UP000215914"/>
    </source>
</evidence>
<reference evidence="2" key="2">
    <citation type="submission" date="2020-06" db="EMBL/GenBank/DDBJ databases">
        <title>Helianthus annuus Genome sequencing and assembly Release 2.</title>
        <authorList>
            <person name="Gouzy J."/>
            <person name="Langlade N."/>
            <person name="Munos S."/>
        </authorList>
    </citation>
    <scope>NUCLEOTIDE SEQUENCE</scope>
    <source>
        <tissue evidence="2">Leaves</tissue>
    </source>
</reference>
<comment type="caution">
    <text evidence="2">The sequence shown here is derived from an EMBL/GenBank/DDBJ whole genome shotgun (WGS) entry which is preliminary data.</text>
</comment>
<organism evidence="2 3">
    <name type="scientific">Helianthus annuus</name>
    <name type="common">Common sunflower</name>
    <dbReference type="NCBI Taxonomy" id="4232"/>
    <lineage>
        <taxon>Eukaryota</taxon>
        <taxon>Viridiplantae</taxon>
        <taxon>Streptophyta</taxon>
        <taxon>Embryophyta</taxon>
        <taxon>Tracheophyta</taxon>
        <taxon>Spermatophyta</taxon>
        <taxon>Magnoliopsida</taxon>
        <taxon>eudicotyledons</taxon>
        <taxon>Gunneridae</taxon>
        <taxon>Pentapetalae</taxon>
        <taxon>asterids</taxon>
        <taxon>campanulids</taxon>
        <taxon>Asterales</taxon>
        <taxon>Asteraceae</taxon>
        <taxon>Asteroideae</taxon>
        <taxon>Heliantheae alliance</taxon>
        <taxon>Heliantheae</taxon>
        <taxon>Helianthus</taxon>
    </lineage>
</organism>
<dbReference type="Proteomes" id="UP000215914">
    <property type="component" value="Unassembled WGS sequence"/>
</dbReference>
<feature type="region of interest" description="Disordered" evidence="1">
    <location>
        <begin position="1"/>
        <end position="31"/>
    </location>
</feature>
<proteinExistence type="predicted"/>
<protein>
    <submittedName>
        <fullName evidence="2">Uncharacterized protein</fullName>
    </submittedName>
</protein>
<gene>
    <name evidence="2" type="ORF">HanXRQr2_Chr17g0825301</name>
</gene>
<evidence type="ECO:0000313" key="2">
    <source>
        <dbReference type="EMBL" id="KAF5757326.1"/>
    </source>
</evidence>
<dbReference type="EMBL" id="MNCJ02000332">
    <property type="protein sequence ID" value="KAF5757326.1"/>
    <property type="molecule type" value="Genomic_DNA"/>
</dbReference>
<evidence type="ECO:0000256" key="1">
    <source>
        <dbReference type="SAM" id="MobiDB-lite"/>
    </source>
</evidence>
<dbReference type="AlphaFoldDB" id="A0A9K3DNL6"/>
<sequence length="441" mass="49565">MSGEGSSSGVKRKRRTTRAQTAAQEQPDAPVLREIRYRDAGVPHGQSERLVESPLLRFEVGSYEFMKFEAIKKVKLLESKRIDWDLVRKLGQVERVQELLGDKFRWAVECELPQYLELTMEFHSTFIYRHPGGFDQPDVVSFALGKHVYNMSLIQFAEATGLYSAEEVGSDEFRGLLRQVVREPAEACVLKEDLARFWRTIAISPYSSNLVASDIRDPVYRFVHKILCSTLIGKHEGDKVNQHSLFCLMCMVERRPANLASILAWSLARPKKGGGTARLYGGSYITMLAANLGVFAEFPAERMTEGPAPSLVELRSLQLARIVTFIEPLAWTEILPAPPSPDPTAEEAATTTIPERYQVPLQRHQLPAREYPFRQPRPEPLTLEGLYDRVEQVRHEMQLGFQGLYDYFHIQLPPILQPQQGGPAGGEEEPAGGEQGSAGDA</sequence>
<feature type="region of interest" description="Disordered" evidence="1">
    <location>
        <begin position="415"/>
        <end position="441"/>
    </location>
</feature>
<keyword evidence="3" id="KW-1185">Reference proteome</keyword>
<reference evidence="2" key="1">
    <citation type="journal article" date="2017" name="Nature">
        <title>The sunflower genome provides insights into oil metabolism, flowering and Asterid evolution.</title>
        <authorList>
            <person name="Badouin H."/>
            <person name="Gouzy J."/>
            <person name="Grassa C.J."/>
            <person name="Murat F."/>
            <person name="Staton S.E."/>
            <person name="Cottret L."/>
            <person name="Lelandais-Briere C."/>
            <person name="Owens G.L."/>
            <person name="Carrere S."/>
            <person name="Mayjonade B."/>
            <person name="Legrand L."/>
            <person name="Gill N."/>
            <person name="Kane N.C."/>
            <person name="Bowers J.E."/>
            <person name="Hubner S."/>
            <person name="Bellec A."/>
            <person name="Berard A."/>
            <person name="Berges H."/>
            <person name="Blanchet N."/>
            <person name="Boniface M.C."/>
            <person name="Brunel D."/>
            <person name="Catrice O."/>
            <person name="Chaidir N."/>
            <person name="Claudel C."/>
            <person name="Donnadieu C."/>
            <person name="Faraut T."/>
            <person name="Fievet G."/>
            <person name="Helmstetter N."/>
            <person name="King M."/>
            <person name="Knapp S.J."/>
            <person name="Lai Z."/>
            <person name="Le Paslier M.C."/>
            <person name="Lippi Y."/>
            <person name="Lorenzon L."/>
            <person name="Mandel J.R."/>
            <person name="Marage G."/>
            <person name="Marchand G."/>
            <person name="Marquand E."/>
            <person name="Bret-Mestries E."/>
            <person name="Morien E."/>
            <person name="Nambeesan S."/>
            <person name="Nguyen T."/>
            <person name="Pegot-Espagnet P."/>
            <person name="Pouilly N."/>
            <person name="Raftis F."/>
            <person name="Sallet E."/>
            <person name="Schiex T."/>
            <person name="Thomas J."/>
            <person name="Vandecasteele C."/>
            <person name="Vares D."/>
            <person name="Vear F."/>
            <person name="Vautrin S."/>
            <person name="Crespi M."/>
            <person name="Mangin B."/>
            <person name="Burke J.M."/>
            <person name="Salse J."/>
            <person name="Munos S."/>
            <person name="Vincourt P."/>
            <person name="Rieseberg L.H."/>
            <person name="Langlade N.B."/>
        </authorList>
    </citation>
    <scope>NUCLEOTIDE SEQUENCE</scope>
    <source>
        <tissue evidence="2">Leaves</tissue>
    </source>
</reference>
<name>A0A9K3DNL6_HELAN</name>
<dbReference type="Gramene" id="mRNA:HanXRQr2_Chr17g0825301">
    <property type="protein sequence ID" value="CDS:HanXRQr2_Chr17g0825301.1"/>
    <property type="gene ID" value="HanXRQr2_Chr17g0825301"/>
</dbReference>
<accession>A0A9K3DNL6</accession>